<keyword evidence="2" id="KW-1185">Reference proteome</keyword>
<proteinExistence type="predicted"/>
<accession>A0A6J5DVM6</accession>
<gene>
    <name evidence="1" type="ORF">LMG29739_02844</name>
</gene>
<evidence type="ECO:0000313" key="2">
    <source>
        <dbReference type="Proteomes" id="UP000494329"/>
    </source>
</evidence>
<protein>
    <submittedName>
        <fullName evidence="1">Uncharacterized protein</fullName>
    </submittedName>
</protein>
<dbReference type="RefSeq" id="WP_175111557.1">
    <property type="nucleotide sequence ID" value="NZ_CADIKF010000020.1"/>
</dbReference>
<dbReference type="AlphaFoldDB" id="A0A6J5DVM6"/>
<sequence length="66" mass="6552">MMKALSSGAIDALRHLNDKQAGAAPAPLPAQVAAELLGAGLVAKAGGSDAVEITCDGRKYLSGDCD</sequence>
<reference evidence="1 2" key="1">
    <citation type="submission" date="2020-04" db="EMBL/GenBank/DDBJ databases">
        <authorList>
            <person name="De Canck E."/>
        </authorList>
    </citation>
    <scope>NUCLEOTIDE SEQUENCE [LARGE SCALE GENOMIC DNA]</scope>
    <source>
        <strain evidence="1 2">LMG 29739</strain>
    </source>
</reference>
<organism evidence="1 2">
    <name type="scientific">Paraburkholderia solisilvae</name>
    <dbReference type="NCBI Taxonomy" id="624376"/>
    <lineage>
        <taxon>Bacteria</taxon>
        <taxon>Pseudomonadati</taxon>
        <taxon>Pseudomonadota</taxon>
        <taxon>Betaproteobacteria</taxon>
        <taxon>Burkholderiales</taxon>
        <taxon>Burkholderiaceae</taxon>
        <taxon>Paraburkholderia</taxon>
    </lineage>
</organism>
<dbReference type="Proteomes" id="UP000494329">
    <property type="component" value="Unassembled WGS sequence"/>
</dbReference>
<name>A0A6J5DVM6_9BURK</name>
<evidence type="ECO:0000313" key="1">
    <source>
        <dbReference type="EMBL" id="CAB3758098.1"/>
    </source>
</evidence>
<dbReference type="EMBL" id="CADIKF010000020">
    <property type="protein sequence ID" value="CAB3758098.1"/>
    <property type="molecule type" value="Genomic_DNA"/>
</dbReference>